<organism evidence="15 16">
    <name type="scientific">Chondromyces apiculatus DSM 436</name>
    <dbReference type="NCBI Taxonomy" id="1192034"/>
    <lineage>
        <taxon>Bacteria</taxon>
        <taxon>Pseudomonadati</taxon>
        <taxon>Myxococcota</taxon>
        <taxon>Polyangia</taxon>
        <taxon>Polyangiales</taxon>
        <taxon>Polyangiaceae</taxon>
        <taxon>Chondromyces</taxon>
    </lineage>
</organism>
<feature type="domain" description="Fumarate reductase/succinate dehydrogenase flavoprotein-like C-terminal" evidence="14">
    <location>
        <begin position="438"/>
        <end position="522"/>
    </location>
</feature>
<dbReference type="UniPathway" id="UPA00253">
    <property type="reaction ID" value="UER00326"/>
</dbReference>
<comment type="pathway">
    <text evidence="2 11">Cofactor biosynthesis; NAD(+) biosynthesis; iminoaspartate from L-aspartate (oxidase route): step 1/1.</text>
</comment>
<sequence>MAVTTDFLVVGSGIAGLTFALDVAAHGQVIIITKRSRDETNTRYAQGGVAAVFDPEDTAEAHVQDTLTAGAGLCHRVVAEICAHEGTTRIRELIDRGARFDTENGQLKLGREGGHSARRIVHTADATGHEIERALLEQAAAHPNISILEHHTAIDLIMLSRFGGPDLCAGAYVLDERGGDRAHGYAVETYLARATVLASGGAGKVYLYTSNPDVATGDGIAMAYRAGAEISNMEFYQFHPTCLFHPQAKSFLVTEALRGEGALLRLQDGTPFMVNHDPRRELAPRDVVARAIDFEMKRTGSDYVLLDITHMPASFIREHFPTIYTQCKRFGIDITSEPIPVVPAAHYLCGGISTDLHGRTTIPGLWAIGECASTGLHGANRLASNSLLEGLVFGHRAAIKLGAQIEELRQASFPEVPSWHAGDAVASDEEVVVTHNWDELRRTMWNYVGIVRSSARLRRAGRRIALLQEEIREYYWKHLVTRELLELRNIATVAELIVACAAARHESRGLHTTIDYPHTDERYAADMVLKRGVQPHLRGNRGSSPGQSSPPWADTR</sequence>
<dbReference type="InterPro" id="IPR037099">
    <property type="entry name" value="Fum_R/Succ_DH_flav-like_C_sf"/>
</dbReference>
<feature type="compositionally biased region" description="Polar residues" evidence="12">
    <location>
        <begin position="541"/>
        <end position="550"/>
    </location>
</feature>
<dbReference type="PANTHER" id="PTHR42716:SF2">
    <property type="entry name" value="L-ASPARTATE OXIDASE, CHLOROPLASTIC"/>
    <property type="match status" value="1"/>
</dbReference>
<comment type="function">
    <text evidence="11">Catalyzes the oxidation of L-aspartate to iminoaspartate.</text>
</comment>
<evidence type="ECO:0000256" key="3">
    <source>
        <dbReference type="ARBA" id="ARBA00008562"/>
    </source>
</evidence>
<evidence type="ECO:0000256" key="1">
    <source>
        <dbReference type="ARBA" id="ARBA00001974"/>
    </source>
</evidence>
<evidence type="ECO:0000256" key="8">
    <source>
        <dbReference type="ARBA" id="ARBA00023002"/>
    </source>
</evidence>
<dbReference type="Gene3D" id="3.90.700.10">
    <property type="entry name" value="Succinate dehydrogenase/fumarate reductase flavoprotein, catalytic domain"/>
    <property type="match status" value="1"/>
</dbReference>
<dbReference type="Gene3D" id="1.20.58.100">
    <property type="entry name" value="Fumarate reductase/succinate dehydrogenase flavoprotein-like, C-terminal domain"/>
    <property type="match status" value="1"/>
</dbReference>
<comment type="catalytic activity">
    <reaction evidence="9">
        <text>L-aspartate + O2 = iminosuccinate + H2O2</text>
        <dbReference type="Rhea" id="RHEA:25876"/>
        <dbReference type="ChEBI" id="CHEBI:15379"/>
        <dbReference type="ChEBI" id="CHEBI:16240"/>
        <dbReference type="ChEBI" id="CHEBI:29991"/>
        <dbReference type="ChEBI" id="CHEBI:77875"/>
        <dbReference type="EC" id="1.4.3.16"/>
    </reaction>
    <physiologicalReaction direction="left-to-right" evidence="9">
        <dbReference type="Rhea" id="RHEA:25877"/>
    </physiologicalReaction>
</comment>
<dbReference type="InterPro" id="IPR003953">
    <property type="entry name" value="FAD-dep_OxRdtase_2_FAD-bd"/>
</dbReference>
<dbReference type="InterPro" id="IPR015939">
    <property type="entry name" value="Fum_Rdtase/Succ_DH_flav-like_C"/>
</dbReference>
<dbReference type="SUPFAM" id="SSF46977">
    <property type="entry name" value="Succinate dehydrogenase/fumarate reductase flavoprotein C-terminal domain"/>
    <property type="match status" value="1"/>
</dbReference>
<dbReference type="GO" id="GO:0005737">
    <property type="term" value="C:cytoplasm"/>
    <property type="evidence" value="ECO:0007669"/>
    <property type="project" value="UniProtKB-SubCell"/>
</dbReference>
<keyword evidence="5 11" id="KW-0285">Flavoprotein</keyword>
<evidence type="ECO:0000259" key="14">
    <source>
        <dbReference type="Pfam" id="PF02910"/>
    </source>
</evidence>
<comment type="caution">
    <text evidence="15">The sequence shown here is derived from an EMBL/GenBank/DDBJ whole genome shotgun (WGS) entry which is preliminary data.</text>
</comment>
<name>A0A017T515_9BACT</name>
<evidence type="ECO:0000256" key="5">
    <source>
        <dbReference type="ARBA" id="ARBA00022630"/>
    </source>
</evidence>
<evidence type="ECO:0000256" key="11">
    <source>
        <dbReference type="RuleBase" id="RU362049"/>
    </source>
</evidence>
<comment type="subcellular location">
    <subcellularLocation>
        <location evidence="11">Cytoplasm</location>
    </subcellularLocation>
</comment>
<dbReference type="SUPFAM" id="SSF56425">
    <property type="entry name" value="Succinate dehydrogenase/fumarate reductase flavoprotein, catalytic domain"/>
    <property type="match status" value="1"/>
</dbReference>
<reference evidence="15 16" key="1">
    <citation type="submission" date="2013-05" db="EMBL/GenBank/DDBJ databases">
        <title>Genome assembly of Chondromyces apiculatus DSM 436.</title>
        <authorList>
            <person name="Sharma G."/>
            <person name="Khatri I."/>
            <person name="Kaur C."/>
            <person name="Mayilraj S."/>
            <person name="Subramanian S."/>
        </authorList>
    </citation>
    <scope>NUCLEOTIDE SEQUENCE [LARGE SCALE GENOMIC DNA]</scope>
    <source>
        <strain evidence="15 16">DSM 436</strain>
    </source>
</reference>
<gene>
    <name evidence="15" type="ORF">CAP_5011</name>
</gene>
<dbReference type="EMBL" id="ASRX01000040">
    <property type="protein sequence ID" value="EYF03910.1"/>
    <property type="molecule type" value="Genomic_DNA"/>
</dbReference>
<evidence type="ECO:0000256" key="6">
    <source>
        <dbReference type="ARBA" id="ARBA00022642"/>
    </source>
</evidence>
<evidence type="ECO:0000256" key="9">
    <source>
        <dbReference type="ARBA" id="ARBA00048305"/>
    </source>
</evidence>
<keyword evidence="8 11" id="KW-0560">Oxidoreductase</keyword>
<dbReference type="NCBIfam" id="NF006567">
    <property type="entry name" value="PRK09077.1"/>
    <property type="match status" value="1"/>
</dbReference>
<evidence type="ECO:0000256" key="12">
    <source>
        <dbReference type="SAM" id="MobiDB-lite"/>
    </source>
</evidence>
<dbReference type="RefSeq" id="WP_044245014.1">
    <property type="nucleotide sequence ID" value="NZ_ASRX01000040.1"/>
</dbReference>
<protein>
    <recommendedName>
        <fullName evidence="4 10">L-aspartate oxidase</fullName>
        <ecNumber evidence="4 10">1.4.3.16</ecNumber>
    </recommendedName>
</protein>
<dbReference type="OrthoDB" id="9806724at2"/>
<accession>A0A017T515</accession>
<dbReference type="InterPro" id="IPR027477">
    <property type="entry name" value="Succ_DH/fumarate_Rdtase_cat_sf"/>
</dbReference>
<feature type="region of interest" description="Disordered" evidence="12">
    <location>
        <begin position="534"/>
        <end position="556"/>
    </location>
</feature>
<dbReference type="PRINTS" id="PR00368">
    <property type="entry name" value="FADPNR"/>
</dbReference>
<evidence type="ECO:0000256" key="7">
    <source>
        <dbReference type="ARBA" id="ARBA00022827"/>
    </source>
</evidence>
<dbReference type="Gene3D" id="3.50.50.60">
    <property type="entry name" value="FAD/NAD(P)-binding domain"/>
    <property type="match status" value="1"/>
</dbReference>
<dbReference type="EC" id="1.4.3.16" evidence="4 10"/>
<dbReference type="FunFam" id="3.90.700.10:FF:000002">
    <property type="entry name" value="L-aspartate oxidase"/>
    <property type="match status" value="1"/>
</dbReference>
<dbReference type="InterPro" id="IPR005288">
    <property type="entry name" value="NadB"/>
</dbReference>
<dbReference type="PANTHER" id="PTHR42716">
    <property type="entry name" value="L-ASPARTATE OXIDASE"/>
    <property type="match status" value="1"/>
</dbReference>
<dbReference type="NCBIfam" id="TIGR00551">
    <property type="entry name" value="nadB"/>
    <property type="match status" value="1"/>
</dbReference>
<evidence type="ECO:0000313" key="16">
    <source>
        <dbReference type="Proteomes" id="UP000019678"/>
    </source>
</evidence>
<evidence type="ECO:0000259" key="13">
    <source>
        <dbReference type="Pfam" id="PF00890"/>
    </source>
</evidence>
<dbReference type="SUPFAM" id="SSF51905">
    <property type="entry name" value="FAD/NAD(P)-binding domain"/>
    <property type="match status" value="1"/>
</dbReference>
<evidence type="ECO:0000313" key="15">
    <source>
        <dbReference type="EMBL" id="EYF03910.1"/>
    </source>
</evidence>
<evidence type="ECO:0000256" key="4">
    <source>
        <dbReference type="ARBA" id="ARBA00012173"/>
    </source>
</evidence>
<keyword evidence="6 11" id="KW-0662">Pyridine nucleotide biosynthesis</keyword>
<comment type="cofactor">
    <cofactor evidence="1 11">
        <name>FAD</name>
        <dbReference type="ChEBI" id="CHEBI:57692"/>
    </cofactor>
</comment>
<keyword evidence="16" id="KW-1185">Reference proteome</keyword>
<keyword evidence="7 11" id="KW-0274">FAD</keyword>
<feature type="domain" description="FAD-dependent oxidoreductase 2 FAD-binding" evidence="13">
    <location>
        <begin position="6"/>
        <end position="387"/>
    </location>
</feature>
<dbReference type="AlphaFoldDB" id="A0A017T515"/>
<comment type="similarity">
    <text evidence="3 11">Belongs to the FAD-dependent oxidoreductase 2 family. NadB subfamily.</text>
</comment>
<evidence type="ECO:0000256" key="2">
    <source>
        <dbReference type="ARBA" id="ARBA00004950"/>
    </source>
</evidence>
<dbReference type="eggNOG" id="COG0029">
    <property type="taxonomic scope" value="Bacteria"/>
</dbReference>
<dbReference type="FunFam" id="1.20.58.100:FF:000002">
    <property type="entry name" value="L-aspartate oxidase"/>
    <property type="match status" value="1"/>
</dbReference>
<dbReference type="Pfam" id="PF02910">
    <property type="entry name" value="Succ_DH_flav_C"/>
    <property type="match status" value="1"/>
</dbReference>
<dbReference type="STRING" id="1192034.CAP_5011"/>
<dbReference type="GO" id="GO:0034628">
    <property type="term" value="P:'de novo' NAD+ biosynthetic process from L-aspartate"/>
    <property type="evidence" value="ECO:0007669"/>
    <property type="project" value="TreeGrafter"/>
</dbReference>
<dbReference type="GO" id="GO:0008734">
    <property type="term" value="F:L-aspartate oxidase activity"/>
    <property type="evidence" value="ECO:0007669"/>
    <property type="project" value="UniProtKB-UniRule"/>
</dbReference>
<dbReference type="Proteomes" id="UP000019678">
    <property type="component" value="Unassembled WGS sequence"/>
</dbReference>
<proteinExistence type="inferred from homology"/>
<dbReference type="InterPro" id="IPR036188">
    <property type="entry name" value="FAD/NAD-bd_sf"/>
</dbReference>
<evidence type="ECO:0000256" key="10">
    <source>
        <dbReference type="NCBIfam" id="TIGR00551"/>
    </source>
</evidence>
<dbReference type="Pfam" id="PF00890">
    <property type="entry name" value="FAD_binding_2"/>
    <property type="match status" value="1"/>
</dbReference>